<dbReference type="EMBL" id="PFBA01000013">
    <property type="protein sequence ID" value="PIT92664.1"/>
    <property type="molecule type" value="Genomic_DNA"/>
</dbReference>
<dbReference type="InterPro" id="IPR018911">
    <property type="entry name" value="Gmad2_Ig-like_dom"/>
</dbReference>
<dbReference type="Pfam" id="PF10648">
    <property type="entry name" value="Gmad2"/>
    <property type="match status" value="1"/>
</dbReference>
<dbReference type="AlphaFoldDB" id="A0A2M6WIV2"/>
<comment type="caution">
    <text evidence="3">The sequence shown here is derived from an EMBL/GenBank/DDBJ whole genome shotgun (WGS) entry which is preliminary data.</text>
</comment>
<evidence type="ECO:0000259" key="2">
    <source>
        <dbReference type="Pfam" id="PF10648"/>
    </source>
</evidence>
<organism evidence="3 4">
    <name type="scientific">Candidatus Harrisonbacteria bacterium CG10_big_fil_rev_8_21_14_0_10_42_17</name>
    <dbReference type="NCBI Taxonomy" id="1974584"/>
    <lineage>
        <taxon>Bacteria</taxon>
        <taxon>Candidatus Harrisoniibacteriota</taxon>
    </lineage>
</organism>
<feature type="domain" description="Bacterial spore germination immunoglobulin-like" evidence="2">
    <location>
        <begin position="82"/>
        <end position="168"/>
    </location>
</feature>
<name>A0A2M6WIV2_9BACT</name>
<keyword evidence="1" id="KW-0812">Transmembrane</keyword>
<evidence type="ECO:0000313" key="3">
    <source>
        <dbReference type="EMBL" id="PIT92664.1"/>
    </source>
</evidence>
<gene>
    <name evidence="3" type="ORF">COU08_01560</name>
</gene>
<protein>
    <recommendedName>
        <fullName evidence="2">Bacterial spore germination immunoglobulin-like domain-containing protein</fullName>
    </recommendedName>
</protein>
<evidence type="ECO:0000313" key="4">
    <source>
        <dbReference type="Proteomes" id="UP000228635"/>
    </source>
</evidence>
<accession>A0A2M6WIV2</accession>
<sequence>MRKPMTLFYIALVVGIVLVFYWYRSQPPSVIIEQPNDTITDFDSCVAAGNPILESYPEQCRTPDGMNFVHDIGNELEKMDLIRIIAPRPNTSIGKTFTVSGEARGFWFFEASFPIELRGADGNTLLKSFVMAEGDWMTENFVPFEKEFVLDTLPPGKGELILHKDNPSGLPEHDDFLRVPVVFQ</sequence>
<proteinExistence type="predicted"/>
<feature type="transmembrane region" description="Helical" evidence="1">
    <location>
        <begin position="7"/>
        <end position="23"/>
    </location>
</feature>
<keyword evidence="1" id="KW-0472">Membrane</keyword>
<reference evidence="4" key="1">
    <citation type="submission" date="2017-09" db="EMBL/GenBank/DDBJ databases">
        <title>Depth-based differentiation of microbial function through sediment-hosted aquifers and enrichment of novel symbionts in the deep terrestrial subsurface.</title>
        <authorList>
            <person name="Probst A.J."/>
            <person name="Ladd B."/>
            <person name="Jarett J.K."/>
            <person name="Geller-Mcgrath D.E."/>
            <person name="Sieber C.M.K."/>
            <person name="Emerson J.B."/>
            <person name="Anantharaman K."/>
            <person name="Thomas B.C."/>
            <person name="Malmstrom R."/>
            <person name="Stieglmeier M."/>
            <person name="Klingl A."/>
            <person name="Woyke T."/>
            <person name="Ryan C.M."/>
            <person name="Banfield J.F."/>
        </authorList>
    </citation>
    <scope>NUCLEOTIDE SEQUENCE [LARGE SCALE GENOMIC DNA]</scope>
</reference>
<keyword evidence="1" id="KW-1133">Transmembrane helix</keyword>
<evidence type="ECO:0000256" key="1">
    <source>
        <dbReference type="SAM" id="Phobius"/>
    </source>
</evidence>
<dbReference type="Proteomes" id="UP000228635">
    <property type="component" value="Unassembled WGS sequence"/>
</dbReference>